<dbReference type="Pfam" id="PF21725">
    <property type="entry name" value="T7SS_signal"/>
    <property type="match status" value="1"/>
</dbReference>
<proteinExistence type="predicted"/>
<dbReference type="InterPro" id="IPR010427">
    <property type="entry name" value="DUF1023"/>
</dbReference>
<keyword evidence="5" id="KW-1185">Reference proteome</keyword>
<feature type="domain" description="DUF1023" evidence="2">
    <location>
        <begin position="424"/>
        <end position="594"/>
    </location>
</feature>
<reference evidence="4 5" key="1">
    <citation type="submission" date="2020-07" db="EMBL/GenBank/DDBJ databases">
        <title>Sequencing the genomes of 1000 actinobacteria strains.</title>
        <authorList>
            <person name="Klenk H.-P."/>
        </authorList>
    </citation>
    <scope>NUCLEOTIDE SEQUENCE [LARGE SCALE GENOMIC DNA]</scope>
    <source>
        <strain evidence="4 5">DSM 15166</strain>
    </source>
</reference>
<evidence type="ECO:0000259" key="3">
    <source>
        <dbReference type="Pfam" id="PF21725"/>
    </source>
</evidence>
<evidence type="ECO:0000313" key="5">
    <source>
        <dbReference type="Proteomes" id="UP000521075"/>
    </source>
</evidence>
<evidence type="ECO:0000256" key="1">
    <source>
        <dbReference type="SAM" id="MobiDB-lite"/>
    </source>
</evidence>
<feature type="compositionally biased region" description="Basic and acidic residues" evidence="1">
    <location>
        <begin position="671"/>
        <end position="692"/>
    </location>
</feature>
<dbReference type="AlphaFoldDB" id="A0A853DQ19"/>
<gene>
    <name evidence="4" type="ORF">HNR14_001470</name>
</gene>
<comment type="caution">
    <text evidence="4">The sequence shown here is derived from an EMBL/GenBank/DDBJ whole genome shotgun (WGS) entry which is preliminary data.</text>
</comment>
<name>A0A853DQ19_9MICO</name>
<evidence type="ECO:0000259" key="2">
    <source>
        <dbReference type="Pfam" id="PF06259"/>
    </source>
</evidence>
<evidence type="ECO:0000313" key="4">
    <source>
        <dbReference type="EMBL" id="NYK09589.1"/>
    </source>
</evidence>
<organism evidence="4 5">
    <name type="scientific">Leifsonia naganoensis</name>
    <dbReference type="NCBI Taxonomy" id="150025"/>
    <lineage>
        <taxon>Bacteria</taxon>
        <taxon>Bacillati</taxon>
        <taxon>Actinomycetota</taxon>
        <taxon>Actinomycetes</taxon>
        <taxon>Micrococcales</taxon>
        <taxon>Microbacteriaceae</taxon>
        <taxon>Leifsonia</taxon>
    </lineage>
</organism>
<dbReference type="RefSeq" id="WP_179700528.1">
    <property type="nucleotide sequence ID" value="NZ_BAAAHA010000003.1"/>
</dbReference>
<dbReference type="Proteomes" id="UP000521075">
    <property type="component" value="Unassembled WGS sequence"/>
</dbReference>
<feature type="region of interest" description="Disordered" evidence="1">
    <location>
        <begin position="665"/>
        <end position="692"/>
    </location>
</feature>
<dbReference type="InterPro" id="IPR049082">
    <property type="entry name" value="T7SS_signal"/>
</dbReference>
<dbReference type="Pfam" id="PF06259">
    <property type="entry name" value="Abhydrolase_8"/>
    <property type="match status" value="1"/>
</dbReference>
<sequence>MRQAIRGISGIAGRCRDVRVREREYGRVGLRRRVGEGRWAGRERRRGIRRAADPGIEPLRGSGGVDRRARKAVGLVTLELGQTSRPEDLVEGDPHALGEQAERWEVQARSVVAAAAEYRKAVPEVWEGAAAEAFSAARERHLTRTTAAATAYREAAAALSAHAAEIAAALRVADRAIAEWSRGETATAAARRKHDDEKARAASTPFALPVLSVFVDPGVAIRDNAEALLTDARAAVSTSDGDTARVLRTLTGRAFTGSVFGTAPLPAGLAEVMAYAGEKKLLRDLRRMSGSELEAYAAAHPELLDRLLDLGPGHIAAWWRKLDDATRSRLARSIPRVVGNLDGVDARTRSEVNERMLTKDIAALEDELERLRRTTDGLAPGSRALFDRLIEKDEKLLAELTAIRRAFGGGPEGTPPHQLYAYQPGEHTKVALSTGLIDDAEHVSLIVPGMGTTAGDIGRYAKASENLLRLQSAVSGLGASKIAVLAWLDYKPPMALDVSGVLGNDLAEAGADRLVNTLQGMQAIKGWEAQSPHLSVVAHSYGTNVAAVALARPGGGAGNVVMLGSAGVSGGAPVAAALHVPLGEVYATQAVADEWAPIGQALSGRTDPTGAAYGAHVVTSEGTTIDGREMKCVDSHGPFGNGAGLSYLDEYSAAQYATAKATMGQGATLPHDGDPDDRSWQRTENRIAKWGR</sequence>
<accession>A0A853DQ19</accession>
<feature type="domain" description="Putative T7SS secretion signal" evidence="3">
    <location>
        <begin position="78"/>
        <end position="249"/>
    </location>
</feature>
<protein>
    <submittedName>
        <fullName evidence="4">Uncharacterized protein YukE</fullName>
    </submittedName>
</protein>
<dbReference type="EMBL" id="JACCHJ010000001">
    <property type="protein sequence ID" value="NYK09589.1"/>
    <property type="molecule type" value="Genomic_DNA"/>
</dbReference>